<dbReference type="AlphaFoldDB" id="A0A2W7S919"/>
<evidence type="ECO:0000313" key="2">
    <source>
        <dbReference type="Proteomes" id="UP000249720"/>
    </source>
</evidence>
<dbReference type="Proteomes" id="UP000249720">
    <property type="component" value="Unassembled WGS sequence"/>
</dbReference>
<dbReference type="OrthoDB" id="653604at2"/>
<name>A0A2W7S919_9BACT</name>
<gene>
    <name evidence="1" type="ORF">LX80_02866</name>
</gene>
<organism evidence="1 2">
    <name type="scientific">Hydrotalea sandarakina</name>
    <dbReference type="NCBI Taxonomy" id="1004304"/>
    <lineage>
        <taxon>Bacteria</taxon>
        <taxon>Pseudomonadati</taxon>
        <taxon>Bacteroidota</taxon>
        <taxon>Chitinophagia</taxon>
        <taxon>Chitinophagales</taxon>
        <taxon>Chitinophagaceae</taxon>
        <taxon>Hydrotalea</taxon>
    </lineage>
</organism>
<dbReference type="EMBL" id="QKZV01000026">
    <property type="protein sequence ID" value="PZX59395.1"/>
    <property type="molecule type" value="Genomic_DNA"/>
</dbReference>
<evidence type="ECO:0000313" key="1">
    <source>
        <dbReference type="EMBL" id="PZX59395.1"/>
    </source>
</evidence>
<sequence length="254" mass="29851">MTAYLDNNIIVSIENGDYNLNEVRALLPDNKTKFFYSSAHIFEVESFQGNSKISKADLLNKRFDTIRNIFKNNYLYLDLKENRLTHIMEDPQEVYDTIALVLFGIDAMKGFMNLFSKEQKEEVRQHLGIEMQKINNYSATEVIEHLNTKLTNWGTNQSFLEMIEYGIQQHLDGKNFGLHNRIAGVFELLDMFGYWKDKETDTSNYARLWDADHSFFASYCDYFVSDDKRTRNKAKVVYSIYNKDTKIISVRDEK</sequence>
<protein>
    <submittedName>
        <fullName evidence="1">Uncharacterized protein</fullName>
    </submittedName>
</protein>
<accession>A0A2W7S919</accession>
<comment type="caution">
    <text evidence="1">The sequence shown here is derived from an EMBL/GenBank/DDBJ whole genome shotgun (WGS) entry which is preliminary data.</text>
</comment>
<reference evidence="1 2" key="1">
    <citation type="submission" date="2018-06" db="EMBL/GenBank/DDBJ databases">
        <title>Genomic Encyclopedia of Archaeal and Bacterial Type Strains, Phase II (KMG-II): from individual species to whole genera.</title>
        <authorList>
            <person name="Goeker M."/>
        </authorList>
    </citation>
    <scope>NUCLEOTIDE SEQUENCE [LARGE SCALE GENOMIC DNA]</scope>
    <source>
        <strain evidence="1 2">DSM 23241</strain>
    </source>
</reference>
<keyword evidence="2" id="KW-1185">Reference proteome</keyword>
<proteinExistence type="predicted"/>